<dbReference type="Pfam" id="PF23915">
    <property type="entry name" value="SusG_C"/>
    <property type="match status" value="1"/>
</dbReference>
<feature type="domain" description="Glycosyl hydrolase family 13 catalytic" evidence="7">
    <location>
        <begin position="42"/>
        <end position="431"/>
    </location>
</feature>
<comment type="caution">
    <text evidence="8">The sequence shown here is derived from an EMBL/GenBank/DDBJ whole genome shotgun (WGS) entry which is preliminary data.</text>
</comment>
<evidence type="ECO:0000256" key="1">
    <source>
        <dbReference type="ARBA" id="ARBA00008061"/>
    </source>
</evidence>
<comment type="catalytic activity">
    <reaction evidence="5">
        <text>Endohydrolysis of (1-&gt;4)-alpha-D-glucosidic linkages in polysaccharides containing three or more (1-&gt;4)-alpha-linked D-glucose units.</text>
        <dbReference type="EC" id="3.2.1.1"/>
    </reaction>
</comment>
<gene>
    <name evidence="8" type="ORF">ACFFHM_14950</name>
</gene>
<dbReference type="InterPro" id="IPR006047">
    <property type="entry name" value="GH13_cat_dom"/>
</dbReference>
<evidence type="ECO:0000256" key="6">
    <source>
        <dbReference type="SAM" id="SignalP"/>
    </source>
</evidence>
<dbReference type="CDD" id="cd11316">
    <property type="entry name" value="AmyAc_bac2_AmyA"/>
    <property type="match status" value="1"/>
</dbReference>
<proteinExistence type="inferred from homology"/>
<dbReference type="InterPro" id="IPR006046">
    <property type="entry name" value="Alpha_amylase"/>
</dbReference>
<evidence type="ECO:0000256" key="5">
    <source>
        <dbReference type="RuleBase" id="RU361134"/>
    </source>
</evidence>
<dbReference type="Proteomes" id="UP001589838">
    <property type="component" value="Unassembled WGS sequence"/>
</dbReference>
<keyword evidence="2 5" id="KW-0378">Hydrolase</keyword>
<comment type="similarity">
    <text evidence="1 4">Belongs to the glycosyl hydrolase 13 family.</text>
</comment>
<dbReference type="Gene3D" id="3.90.400.10">
    <property type="entry name" value="Oligo-1,6-glucosidase, Domain 2"/>
    <property type="match status" value="1"/>
</dbReference>
<dbReference type="Pfam" id="PF00128">
    <property type="entry name" value="Alpha-amylase"/>
    <property type="match status" value="1"/>
</dbReference>
<dbReference type="EC" id="3.2.1.1" evidence="5"/>
<evidence type="ECO:0000256" key="2">
    <source>
        <dbReference type="ARBA" id="ARBA00022801"/>
    </source>
</evidence>
<dbReference type="InterPro" id="IPR017853">
    <property type="entry name" value="GH"/>
</dbReference>
<sequence>MKKWRKWLGALIVSSVLLTGCAEPSTTEIERLSSEPHGVYYEIFVRAFADSTGDGIGDINGVTNKLDYLDELGIEGIWLMPINPSPSYHGYDVTDYVGVDEEYGTVEDMKRLVEEANKRGIKIVIDFVINHSSKDHPWFQKALAGDERYRDYYVWADEDTNLSQTGDWNQTIWHGSGDNTYEGIFWDGMPDLNFDSAKLRQEVLEAGTFWLEEVGVDGFRLDAAKYLYSNYQYSDNHERNVAYWKEFRSEMENINPDVIMIGEIWDSATVVGPYLEGLHSAFNFDLSEKLLNTVKQESDAGIVSSLNRMIGYYEQINPDYIDSTFITNHDMNRVMTEVQGDQNKAKMAASLLLTLPGNPFIYYGEETGLEGAKPDEYIREPFIWNAGEQAEEQTTWIATRHNQNREEKSLEAQIDDEDSMYSHYKELIHARRGSLALIEGALLEATSYKEKGIVSFKRKTSDEEVLVFHNVSKESVTVTVGEEDKMFNHVYYSTFDKPKIGEMIELPPYSTLILSKPGEKTPSSSV</sequence>
<dbReference type="PANTHER" id="PTHR10357">
    <property type="entry name" value="ALPHA-AMYLASE FAMILY MEMBER"/>
    <property type="match status" value="1"/>
</dbReference>
<dbReference type="Gene3D" id="2.60.40.1180">
    <property type="entry name" value="Golgi alpha-mannosidase II"/>
    <property type="match status" value="1"/>
</dbReference>
<keyword evidence="9" id="KW-1185">Reference proteome</keyword>
<dbReference type="GO" id="GO:0016787">
    <property type="term" value="F:hydrolase activity"/>
    <property type="evidence" value="ECO:0007669"/>
    <property type="project" value="UniProtKB-KW"/>
</dbReference>
<evidence type="ECO:0000259" key="7">
    <source>
        <dbReference type="SMART" id="SM00642"/>
    </source>
</evidence>
<dbReference type="PROSITE" id="PS51257">
    <property type="entry name" value="PROKAR_LIPOPROTEIN"/>
    <property type="match status" value="1"/>
</dbReference>
<dbReference type="InterPro" id="IPR013780">
    <property type="entry name" value="Glyco_hydro_b"/>
</dbReference>
<keyword evidence="3 5" id="KW-0326">Glycosidase</keyword>
<evidence type="ECO:0000313" key="9">
    <source>
        <dbReference type="Proteomes" id="UP001589838"/>
    </source>
</evidence>
<dbReference type="InterPro" id="IPR056300">
    <property type="entry name" value="SusG-like_C"/>
</dbReference>
<feature type="chain" id="PRO_5047302486" description="Alpha-amylase" evidence="6">
    <location>
        <begin position="23"/>
        <end position="526"/>
    </location>
</feature>
<dbReference type="SUPFAM" id="SSF51011">
    <property type="entry name" value="Glycosyl hydrolase domain"/>
    <property type="match status" value="1"/>
</dbReference>
<evidence type="ECO:0000313" key="8">
    <source>
        <dbReference type="EMBL" id="MFC0471758.1"/>
    </source>
</evidence>
<evidence type="ECO:0000256" key="3">
    <source>
        <dbReference type="ARBA" id="ARBA00023295"/>
    </source>
</evidence>
<name>A0ABV6KEJ9_9BACI</name>
<dbReference type="PRINTS" id="PR00110">
    <property type="entry name" value="ALPHAAMYLASE"/>
</dbReference>
<dbReference type="EMBL" id="JBHLUX010000036">
    <property type="protein sequence ID" value="MFC0471758.1"/>
    <property type="molecule type" value="Genomic_DNA"/>
</dbReference>
<dbReference type="RefSeq" id="WP_335959641.1">
    <property type="nucleotide sequence ID" value="NZ_JAXBLX010000006.1"/>
</dbReference>
<keyword evidence="6" id="KW-0732">Signal</keyword>
<dbReference type="SUPFAM" id="SSF51445">
    <property type="entry name" value="(Trans)glycosidases"/>
    <property type="match status" value="1"/>
</dbReference>
<reference evidence="8 9" key="1">
    <citation type="submission" date="2024-09" db="EMBL/GenBank/DDBJ databases">
        <authorList>
            <person name="Sun Q."/>
            <person name="Mori K."/>
        </authorList>
    </citation>
    <scope>NUCLEOTIDE SEQUENCE [LARGE SCALE GENOMIC DNA]</scope>
    <source>
        <strain evidence="8 9">NCAIM B.02610</strain>
    </source>
</reference>
<dbReference type="SMART" id="SM00642">
    <property type="entry name" value="Aamy"/>
    <property type="match status" value="1"/>
</dbReference>
<evidence type="ECO:0000256" key="4">
    <source>
        <dbReference type="RuleBase" id="RU003615"/>
    </source>
</evidence>
<accession>A0ABV6KEJ9</accession>
<feature type="signal peptide" evidence="6">
    <location>
        <begin position="1"/>
        <end position="22"/>
    </location>
</feature>
<keyword evidence="5" id="KW-0119">Carbohydrate metabolism</keyword>
<dbReference type="Gene3D" id="3.20.20.80">
    <property type="entry name" value="Glycosidases"/>
    <property type="match status" value="1"/>
</dbReference>
<dbReference type="InterPro" id="IPR045857">
    <property type="entry name" value="O16G_dom_2"/>
</dbReference>
<organism evidence="8 9">
    <name type="scientific">Halalkalibacter kiskunsagensis</name>
    <dbReference type="NCBI Taxonomy" id="1548599"/>
    <lineage>
        <taxon>Bacteria</taxon>
        <taxon>Bacillati</taxon>
        <taxon>Bacillota</taxon>
        <taxon>Bacilli</taxon>
        <taxon>Bacillales</taxon>
        <taxon>Bacillaceae</taxon>
        <taxon>Halalkalibacter</taxon>
    </lineage>
</organism>
<protein>
    <recommendedName>
        <fullName evidence="5">Alpha-amylase</fullName>
        <ecNumber evidence="5">3.2.1.1</ecNumber>
    </recommendedName>
</protein>
<dbReference type="PANTHER" id="PTHR10357:SF179">
    <property type="entry name" value="NEUTRAL AND BASIC AMINO ACID TRANSPORT PROTEIN RBAT"/>
    <property type="match status" value="1"/>
</dbReference>